<dbReference type="Proteomes" id="UP000014197">
    <property type="component" value="Unassembled WGS sequence"/>
</dbReference>
<evidence type="ECO:0000313" key="2">
    <source>
        <dbReference type="EMBL" id="EOH99844.1"/>
    </source>
</evidence>
<keyword evidence="1" id="KW-1133">Transmembrane helix</keyword>
<dbReference type="PATRIC" id="fig|1158608.3.peg.977"/>
<dbReference type="AlphaFoldDB" id="R2TI86"/>
<dbReference type="EMBL" id="AJAR01000010">
    <property type="protein sequence ID" value="EOH99844.1"/>
    <property type="molecule type" value="Genomic_DNA"/>
</dbReference>
<dbReference type="eggNOG" id="COG4852">
    <property type="taxonomic scope" value="Bacteria"/>
</dbReference>
<feature type="transmembrane region" description="Helical" evidence="1">
    <location>
        <begin position="7"/>
        <end position="24"/>
    </location>
</feature>
<dbReference type="STRING" id="155618.RV06_GL002938"/>
<dbReference type="OrthoDB" id="166547at2"/>
<evidence type="ECO:0000313" key="4">
    <source>
        <dbReference type="Proteomes" id="UP000013858"/>
    </source>
</evidence>
<feature type="transmembrane region" description="Helical" evidence="1">
    <location>
        <begin position="71"/>
        <end position="90"/>
    </location>
</feature>
<feature type="transmembrane region" description="Helical" evidence="1">
    <location>
        <begin position="44"/>
        <end position="64"/>
    </location>
</feature>
<proteinExistence type="predicted"/>
<name>R2TI86_9ENTE</name>
<keyword evidence="1" id="KW-0812">Transmembrane</keyword>
<keyword evidence="1" id="KW-0472">Membrane</keyword>
<reference evidence="2 4" key="1">
    <citation type="submission" date="2013-02" db="EMBL/GenBank/DDBJ databases">
        <title>The Genome Sequence of Enterococcus haemoperoxidus BAA-382.</title>
        <authorList>
            <consortium name="The Broad Institute Genome Sequencing Platform"/>
            <consortium name="The Broad Institute Genome Sequencing Center for Infectious Disease"/>
            <person name="Earl A.M."/>
            <person name="Gilmore M.S."/>
            <person name="Lebreton F."/>
            <person name="Walker B."/>
            <person name="Young S.K."/>
            <person name="Zeng Q."/>
            <person name="Gargeya S."/>
            <person name="Fitzgerald M."/>
            <person name="Haas B."/>
            <person name="Abouelleil A."/>
            <person name="Alvarado L."/>
            <person name="Arachchi H.M."/>
            <person name="Berlin A.M."/>
            <person name="Chapman S.B."/>
            <person name="Dewar J."/>
            <person name="Goldberg J."/>
            <person name="Griggs A."/>
            <person name="Gujja S."/>
            <person name="Hansen M."/>
            <person name="Howarth C."/>
            <person name="Imamovic A."/>
            <person name="Larimer J."/>
            <person name="McCowan C."/>
            <person name="Murphy C."/>
            <person name="Neiman D."/>
            <person name="Pearson M."/>
            <person name="Priest M."/>
            <person name="Roberts A."/>
            <person name="Saif S."/>
            <person name="Shea T."/>
            <person name="Sisk P."/>
            <person name="Sykes S."/>
            <person name="Wortman J."/>
            <person name="Nusbaum C."/>
            <person name="Birren B."/>
        </authorList>
    </citation>
    <scope>NUCLEOTIDE SEQUENCE [LARGE SCALE GENOMIC DNA]</scope>
    <source>
        <strain evidence="2 4">ATCC BAA-382</strain>
    </source>
</reference>
<evidence type="ECO:0000313" key="3">
    <source>
        <dbReference type="EMBL" id="EOT62414.1"/>
    </source>
</evidence>
<dbReference type="Pfam" id="PF09945">
    <property type="entry name" value="DUF2177"/>
    <property type="match status" value="1"/>
</dbReference>
<feature type="transmembrane region" description="Helical" evidence="1">
    <location>
        <begin position="110"/>
        <end position="128"/>
    </location>
</feature>
<dbReference type="EMBL" id="ASVY01000002">
    <property type="protein sequence ID" value="EOT62414.1"/>
    <property type="molecule type" value="Genomic_DNA"/>
</dbReference>
<dbReference type="RefSeq" id="WP_010761205.1">
    <property type="nucleotide sequence ID" value="NZ_KB946315.1"/>
</dbReference>
<comment type="caution">
    <text evidence="2">The sequence shown here is derived from an EMBL/GenBank/DDBJ whole genome shotgun (WGS) entry which is preliminary data.</text>
</comment>
<sequence>MNQFIKLFSSAAVIFLVLDFIWLLLIAKKIYQDQLGSLLGPTKIIPAVVFYVLYLIGILFFVIYPAIEKDSLIYAISAGAFLGVLCYGTYDLTNLATIKDWPLLVTMIDLVWGGFVTAMTCGVTVFIAQHFNWR</sequence>
<dbReference type="Proteomes" id="UP000013858">
    <property type="component" value="Unassembled WGS sequence"/>
</dbReference>
<evidence type="ECO:0000256" key="1">
    <source>
        <dbReference type="SAM" id="Phobius"/>
    </source>
</evidence>
<protein>
    <recommendedName>
        <fullName evidence="6">Integral membrane protein</fullName>
    </recommendedName>
</protein>
<keyword evidence="5" id="KW-1185">Reference proteome</keyword>
<organism evidence="2 4">
    <name type="scientific">Enterococcus haemoperoxidus ATCC BAA-382</name>
    <dbReference type="NCBI Taxonomy" id="1158608"/>
    <lineage>
        <taxon>Bacteria</taxon>
        <taxon>Bacillati</taxon>
        <taxon>Bacillota</taxon>
        <taxon>Bacilli</taxon>
        <taxon>Lactobacillales</taxon>
        <taxon>Enterococcaceae</taxon>
        <taxon>Enterococcus</taxon>
    </lineage>
</organism>
<dbReference type="InterPro" id="IPR018687">
    <property type="entry name" value="DUF2177_membr"/>
</dbReference>
<evidence type="ECO:0000313" key="5">
    <source>
        <dbReference type="Proteomes" id="UP000014197"/>
    </source>
</evidence>
<accession>R2TI86</accession>
<gene>
    <name evidence="3" type="ORF">I583_01414</name>
    <name evidence="2" type="ORF">UAW_00997</name>
</gene>
<evidence type="ECO:0008006" key="6">
    <source>
        <dbReference type="Google" id="ProtNLM"/>
    </source>
</evidence>
<reference evidence="3 5" key="2">
    <citation type="submission" date="2013-03" db="EMBL/GenBank/DDBJ databases">
        <title>The Genome Sequence of Enterococcus haemoperoxidus BAA-382 (PacBio/Illumina hybrid assembly).</title>
        <authorList>
            <consortium name="The Broad Institute Genomics Platform"/>
            <consortium name="The Broad Institute Genome Sequencing Center for Infectious Disease"/>
            <person name="Earl A."/>
            <person name="Russ C."/>
            <person name="Gilmore M."/>
            <person name="Surin D."/>
            <person name="Walker B."/>
            <person name="Young S."/>
            <person name="Zeng Q."/>
            <person name="Gargeya S."/>
            <person name="Fitzgerald M."/>
            <person name="Haas B."/>
            <person name="Abouelleil A."/>
            <person name="Allen A.W."/>
            <person name="Alvarado L."/>
            <person name="Arachchi H.M."/>
            <person name="Berlin A.M."/>
            <person name="Chapman S.B."/>
            <person name="Gainer-Dewar J."/>
            <person name="Goldberg J."/>
            <person name="Griggs A."/>
            <person name="Gujja S."/>
            <person name="Hansen M."/>
            <person name="Howarth C."/>
            <person name="Imamovic A."/>
            <person name="Ireland A."/>
            <person name="Larimer J."/>
            <person name="McCowan C."/>
            <person name="Murphy C."/>
            <person name="Pearson M."/>
            <person name="Poon T.W."/>
            <person name="Priest M."/>
            <person name="Roberts A."/>
            <person name="Saif S."/>
            <person name="Shea T."/>
            <person name="Sisk P."/>
            <person name="Sykes S."/>
            <person name="Wortman J."/>
            <person name="Nusbaum C."/>
            <person name="Birren B."/>
        </authorList>
    </citation>
    <scope>NUCLEOTIDE SEQUENCE [LARGE SCALE GENOMIC DNA]</scope>
    <source>
        <strain evidence="3 5">ATCC BAA-382</strain>
    </source>
</reference>